<evidence type="ECO:0000313" key="2">
    <source>
        <dbReference type="Proteomes" id="UP001163324"/>
    </source>
</evidence>
<proteinExistence type="predicted"/>
<organism evidence="1 2">
    <name type="scientific">Trichothecium roseum</name>
    <dbReference type="NCBI Taxonomy" id="47278"/>
    <lineage>
        <taxon>Eukaryota</taxon>
        <taxon>Fungi</taxon>
        <taxon>Dikarya</taxon>
        <taxon>Ascomycota</taxon>
        <taxon>Pezizomycotina</taxon>
        <taxon>Sordariomycetes</taxon>
        <taxon>Hypocreomycetidae</taxon>
        <taxon>Hypocreales</taxon>
        <taxon>Hypocreales incertae sedis</taxon>
        <taxon>Trichothecium</taxon>
    </lineage>
</organism>
<sequence>MPVETMSSLARTRSLRKPSTTTAANTITRSRAGTTKGSAEPRNASPSRLPIKPHTRSASTTVASGIARGTRTVSTTVSRAAPSSTTTTTTATTTRQTRANSSAAQDATTKRSLTRVPSSATLSRQTTNGARPTSSEIGAAAQTRRAAATHTRAKSTATPTSLNSSTVLRPPSGASSTTTNGGGKPAHARATSADKPTRAAATAAAQAPAAVPNSAATAAATTQPAARAQPKLRPAFSTLQQHYSPAKSSAPKPLTSTFLAPPSPSKLPANLAASAENGRLQATLLQLHLLHRDAAQVHGQWQVSAKDKLGRRFAELCDMSEHVASEERAGVERESVLALRGWGGASGLGERVQALDAVVSGVWALGEPGGRYARIVRRFERWLDQVSELEEGRRAGTTGLQGALFVEELDASWKEDLDGTVRKLDGWRRKLDEMGVVPAASGDRGEGEEDGEEEEQRMPALAHMLDGCRAMVGSMRAELSFMEDFELEAKAREEAWIESMVRENDDGGGGIDGNIPGAGAVWRVA</sequence>
<keyword evidence="2" id="KW-1185">Reference proteome</keyword>
<protein>
    <submittedName>
        <fullName evidence="1">Uncharacterized protein</fullName>
    </submittedName>
</protein>
<dbReference type="EMBL" id="CM047941">
    <property type="protein sequence ID" value="KAI9903378.1"/>
    <property type="molecule type" value="Genomic_DNA"/>
</dbReference>
<name>A0ACC0VC81_9HYPO</name>
<reference evidence="1" key="1">
    <citation type="submission" date="2022-10" db="EMBL/GenBank/DDBJ databases">
        <title>Complete Genome of Trichothecium roseum strain YXFP-22015, a Plant Pathogen Isolated from Citrus.</title>
        <authorList>
            <person name="Wang Y."/>
            <person name="Zhu L."/>
        </authorList>
    </citation>
    <scope>NUCLEOTIDE SEQUENCE</scope>
    <source>
        <strain evidence="1">YXFP-22015</strain>
    </source>
</reference>
<evidence type="ECO:0000313" key="1">
    <source>
        <dbReference type="EMBL" id="KAI9903378.1"/>
    </source>
</evidence>
<accession>A0ACC0VC81</accession>
<dbReference type="Proteomes" id="UP001163324">
    <property type="component" value="Chromosome 2"/>
</dbReference>
<gene>
    <name evidence="1" type="ORF">N3K66_002730</name>
</gene>
<comment type="caution">
    <text evidence="1">The sequence shown here is derived from an EMBL/GenBank/DDBJ whole genome shotgun (WGS) entry which is preliminary data.</text>
</comment>